<dbReference type="InterPro" id="IPR038171">
    <property type="entry name" value="M64_N_sf"/>
</dbReference>
<name>E0XUK8_9BACT</name>
<protein>
    <recommendedName>
        <fullName evidence="1">Peptidase M64 N-terminal domain-containing protein</fullName>
    </recommendedName>
</protein>
<dbReference type="GO" id="GO:0008237">
    <property type="term" value="F:metallopeptidase activity"/>
    <property type="evidence" value="ECO:0007669"/>
    <property type="project" value="InterPro"/>
</dbReference>
<sequence>MRACRDRSSPHSHEFTFQENKVSVGGRFVCRLLIGQSRMVRMLRLIVWWLSLSPLLLVSLSGDVRAQANNNDVFDSYFLDKTMRVDYFHAGGLGTEILGLDQIVSDGVWAGSRTRLVDDLNLGKYLFEVIDRETNRVIYSRGFASIYGEWETIPESREVYRVFHESLRFPWPKKSVQVVLKVRDEQNSFHELWSTVIDPNSRFVNPTDRPPMGDVWPLFTNGESHEKVDLLILGEGYTSEQTEKFHGDARRLVDALFDEEPFKGRRDDFNVWGIDLPSDEPGVTRPRAGQFRRTPLSAEYNIFDSERYLLTYDNRALRDAASAAPYEFIEILVNEDQYGGGGIFNFQATAAADTGFAEYVFIHEFGHHFAGLADEYYTSDVAYETGGTYHPEPWEPNVTALHDPTQLKWRDLVIDDTPLPTPWDKGAFESESSAAQRQRAELRGTGVPEEEMDRHFTLQMERETEALQNMTHAGKVGAFEGASYEPTGLYRSEIDCIMFTRNPVGFCRVCQRAISRVIDQYSRP</sequence>
<dbReference type="InterPro" id="IPR019026">
    <property type="entry name" value="Peptidase_M64_IgA"/>
</dbReference>
<dbReference type="Pfam" id="PF09471">
    <property type="entry name" value="Peptidase_M64"/>
    <property type="match status" value="1"/>
</dbReference>
<dbReference type="Pfam" id="PF16217">
    <property type="entry name" value="M64_N"/>
    <property type="match status" value="1"/>
</dbReference>
<dbReference type="AlphaFoldDB" id="E0XUK8"/>
<dbReference type="EMBL" id="GU474881">
    <property type="protein sequence ID" value="ADI18099.1"/>
    <property type="molecule type" value="Genomic_DNA"/>
</dbReference>
<proteinExistence type="predicted"/>
<dbReference type="InterPro" id="IPR024079">
    <property type="entry name" value="MetalloPept_cat_dom_sf"/>
</dbReference>
<organism evidence="2">
    <name type="scientific">uncultured Acidobacteriales bacterium HF0200_23L05</name>
    <dbReference type="NCBI Taxonomy" id="710732"/>
    <lineage>
        <taxon>Bacteria</taxon>
        <taxon>Pseudomonadati</taxon>
        <taxon>Acidobacteriota</taxon>
        <taxon>Terriglobia</taxon>
        <taxon>Terriglobales</taxon>
        <taxon>environmental samples</taxon>
    </lineage>
</organism>
<dbReference type="Gene3D" id="2.60.40.3250">
    <property type="entry name" value="Peptidase M64, N-terminal domain"/>
    <property type="match status" value="1"/>
</dbReference>
<evidence type="ECO:0000313" key="2">
    <source>
        <dbReference type="EMBL" id="ADI18099.1"/>
    </source>
</evidence>
<reference evidence="2" key="1">
    <citation type="journal article" date="2011" name="Environ. Microbiol.">
        <title>Time-series analyses of Monterey Bay coastal microbial picoplankton using a 'genome proxy' microarray.</title>
        <authorList>
            <person name="Rich V.I."/>
            <person name="Pham V.D."/>
            <person name="Eppley J."/>
            <person name="Shi Y."/>
            <person name="DeLong E.F."/>
        </authorList>
    </citation>
    <scope>NUCLEOTIDE SEQUENCE</scope>
</reference>
<dbReference type="Gene3D" id="3.40.390.10">
    <property type="entry name" value="Collagenase (Catalytic Domain)"/>
    <property type="match status" value="1"/>
</dbReference>
<feature type="domain" description="Peptidase M64 N-terminal" evidence="1">
    <location>
        <begin position="74"/>
        <end position="193"/>
    </location>
</feature>
<evidence type="ECO:0000259" key="1">
    <source>
        <dbReference type="Pfam" id="PF16217"/>
    </source>
</evidence>
<dbReference type="InterPro" id="IPR032625">
    <property type="entry name" value="M64_N"/>
</dbReference>
<accession>E0XUK8</accession>